<dbReference type="Gene3D" id="3.40.605.10">
    <property type="entry name" value="Aldehyde Dehydrogenase, Chain A, domain 1"/>
    <property type="match status" value="1"/>
</dbReference>
<sequence>MSGLFVELVTPHSGKYMQPSGLFINNEFVKGVDGKTLKVINPSTEKVITSVHAASEKDVDLAVSPVRKAFNSSLRKETPRNRGKLLVKLADLFEKNLDLLTAA</sequence>
<reference evidence="4" key="1">
    <citation type="submission" date="2023-06" db="EMBL/GenBank/DDBJ databases">
        <title>Black Yeasts Isolated from many extreme environments.</title>
        <authorList>
            <person name="Coleine C."/>
            <person name="Stajich J.E."/>
            <person name="Selbmann L."/>
        </authorList>
    </citation>
    <scope>NUCLEOTIDE SEQUENCE</scope>
    <source>
        <strain evidence="4">CCFEE 5200</strain>
    </source>
</reference>
<dbReference type="Pfam" id="PF00171">
    <property type="entry name" value="Aldedh"/>
    <property type="match status" value="1"/>
</dbReference>
<feature type="domain" description="Aldehyde dehydrogenase" evidence="3">
    <location>
        <begin position="29"/>
        <end position="101"/>
    </location>
</feature>
<evidence type="ECO:0000313" key="5">
    <source>
        <dbReference type="Proteomes" id="UP001175353"/>
    </source>
</evidence>
<dbReference type="AlphaFoldDB" id="A0AAN6H1U3"/>
<dbReference type="EMBL" id="JAUJLE010000573">
    <property type="protein sequence ID" value="KAK0953065.1"/>
    <property type="molecule type" value="Genomic_DNA"/>
</dbReference>
<dbReference type="InterPro" id="IPR015590">
    <property type="entry name" value="Aldehyde_DH_dom"/>
</dbReference>
<keyword evidence="5" id="KW-1185">Reference proteome</keyword>
<name>A0AAN6H1U3_9PEZI</name>
<dbReference type="GO" id="GO:0004029">
    <property type="term" value="F:aldehyde dehydrogenase (NAD+) activity"/>
    <property type="evidence" value="ECO:0007669"/>
    <property type="project" value="TreeGrafter"/>
</dbReference>
<comment type="similarity">
    <text evidence="1">Belongs to the aldehyde dehydrogenase family.</text>
</comment>
<dbReference type="InterPro" id="IPR016161">
    <property type="entry name" value="Ald_DH/histidinol_DH"/>
</dbReference>
<accession>A0AAN6H1U3</accession>
<gene>
    <name evidence="4" type="primary">ALD5_2</name>
    <name evidence="4" type="ORF">LTR91_024046</name>
</gene>
<keyword evidence="2" id="KW-0520">NAD</keyword>
<evidence type="ECO:0000313" key="4">
    <source>
        <dbReference type="EMBL" id="KAK0953065.1"/>
    </source>
</evidence>
<proteinExistence type="inferred from homology"/>
<protein>
    <submittedName>
        <fullName evidence="4">Aldehyde dehydrogenase (NAD(P)(+)) ald5</fullName>
    </submittedName>
</protein>
<evidence type="ECO:0000256" key="2">
    <source>
        <dbReference type="ARBA" id="ARBA00023027"/>
    </source>
</evidence>
<evidence type="ECO:0000259" key="3">
    <source>
        <dbReference type="Pfam" id="PF00171"/>
    </source>
</evidence>
<dbReference type="PANTHER" id="PTHR43720:SF2">
    <property type="entry name" value="2-AMINOMUCONIC SEMIALDEHYDE DEHYDROGENASE"/>
    <property type="match status" value="1"/>
</dbReference>
<dbReference type="PANTHER" id="PTHR43720">
    <property type="entry name" value="2-AMINOMUCONIC SEMIALDEHYDE DEHYDROGENASE"/>
    <property type="match status" value="1"/>
</dbReference>
<dbReference type="SUPFAM" id="SSF53720">
    <property type="entry name" value="ALDH-like"/>
    <property type="match status" value="1"/>
</dbReference>
<dbReference type="GO" id="GO:0006598">
    <property type="term" value="P:polyamine catabolic process"/>
    <property type="evidence" value="ECO:0007669"/>
    <property type="project" value="TreeGrafter"/>
</dbReference>
<comment type="caution">
    <text evidence="4">The sequence shown here is derived from an EMBL/GenBank/DDBJ whole genome shotgun (WGS) entry which is preliminary data.</text>
</comment>
<organism evidence="4 5">
    <name type="scientific">Friedmanniomyces endolithicus</name>
    <dbReference type="NCBI Taxonomy" id="329885"/>
    <lineage>
        <taxon>Eukaryota</taxon>
        <taxon>Fungi</taxon>
        <taxon>Dikarya</taxon>
        <taxon>Ascomycota</taxon>
        <taxon>Pezizomycotina</taxon>
        <taxon>Dothideomycetes</taxon>
        <taxon>Dothideomycetidae</taxon>
        <taxon>Mycosphaerellales</taxon>
        <taxon>Teratosphaeriaceae</taxon>
        <taxon>Friedmanniomyces</taxon>
    </lineage>
</organism>
<evidence type="ECO:0000256" key="1">
    <source>
        <dbReference type="ARBA" id="ARBA00009986"/>
    </source>
</evidence>
<dbReference type="InterPro" id="IPR016162">
    <property type="entry name" value="Ald_DH_N"/>
</dbReference>
<dbReference type="Proteomes" id="UP001175353">
    <property type="component" value="Unassembled WGS sequence"/>
</dbReference>